<evidence type="ECO:0000313" key="3">
    <source>
        <dbReference type="Proteomes" id="UP001152320"/>
    </source>
</evidence>
<accession>A0A9Q1CFA4</accession>
<evidence type="ECO:0000313" key="1">
    <source>
        <dbReference type="EMBL" id="KAJ8024746.1"/>
    </source>
</evidence>
<keyword evidence="3" id="KW-1185">Reference proteome</keyword>
<protein>
    <submittedName>
        <fullName evidence="2">Uncharacterized protein</fullName>
    </submittedName>
</protein>
<dbReference type="PRINTS" id="PR01345">
    <property type="entry name" value="CERVTRCPTASE"/>
</dbReference>
<dbReference type="EMBL" id="JAIZAY010000004">
    <property type="protein sequence ID" value="KAJ8044122.1"/>
    <property type="molecule type" value="Genomic_DNA"/>
</dbReference>
<dbReference type="EMBL" id="JAIZAY010000018">
    <property type="protein sequence ID" value="KAJ8024746.1"/>
    <property type="molecule type" value="Genomic_DNA"/>
</dbReference>
<gene>
    <name evidence="2" type="ORF">HOLleu_11502</name>
    <name evidence="1" type="ORF">HOLleu_34746</name>
</gene>
<dbReference type="OrthoDB" id="276744at2759"/>
<dbReference type="AlphaFoldDB" id="A0A9Q1CFA4"/>
<organism evidence="2 3">
    <name type="scientific">Holothuria leucospilota</name>
    <name type="common">Black long sea cucumber</name>
    <name type="synonym">Mertensiothuria leucospilota</name>
    <dbReference type="NCBI Taxonomy" id="206669"/>
    <lineage>
        <taxon>Eukaryota</taxon>
        <taxon>Metazoa</taxon>
        <taxon>Echinodermata</taxon>
        <taxon>Eleutherozoa</taxon>
        <taxon>Echinozoa</taxon>
        <taxon>Holothuroidea</taxon>
        <taxon>Aspidochirotacea</taxon>
        <taxon>Aspidochirotida</taxon>
        <taxon>Holothuriidae</taxon>
        <taxon>Holothuria</taxon>
    </lineage>
</organism>
<dbReference type="Proteomes" id="UP001152320">
    <property type="component" value="Chromosome 18"/>
</dbReference>
<dbReference type="Proteomes" id="UP001152320">
    <property type="component" value="Chromosome 4"/>
</dbReference>
<evidence type="ECO:0000313" key="2">
    <source>
        <dbReference type="EMBL" id="KAJ8044122.1"/>
    </source>
</evidence>
<reference evidence="2" key="1">
    <citation type="submission" date="2021-10" db="EMBL/GenBank/DDBJ databases">
        <title>Tropical sea cucumber genome reveals ecological adaptation and Cuvierian tubules defense mechanism.</title>
        <authorList>
            <person name="Chen T."/>
        </authorList>
    </citation>
    <scope>NUCLEOTIDE SEQUENCE</scope>
    <source>
        <strain evidence="2">Nanhai2018</strain>
        <tissue evidence="2">Muscle</tissue>
    </source>
</reference>
<dbReference type="PANTHER" id="PTHR33332">
    <property type="entry name" value="REVERSE TRANSCRIPTASE DOMAIN-CONTAINING PROTEIN"/>
    <property type="match status" value="1"/>
</dbReference>
<sequence length="193" mass="23206">MKFSKQCAESVKKANRVIGIIRRNFINFDKKVLLQLYKSLVRPHLDYAVPIWKPHLKKDISLMESVQRRMTRLIPGMRGKTYEERLKELNLMSLEQRHIRQDLLTFYNIINKKMDIDLDGITEIIGKERTRGNFYKIRPKYARLECRRNAYFHRIWKIWNELPDAVVKKTSVNGFKKELEQYMIIKGLWPPII</sequence>
<proteinExistence type="predicted"/>
<name>A0A9Q1CFA4_HOLLE</name>
<comment type="caution">
    <text evidence="2">The sequence shown here is derived from an EMBL/GenBank/DDBJ whole genome shotgun (WGS) entry which is preliminary data.</text>
</comment>